<dbReference type="Proteomes" id="UP001152320">
    <property type="component" value="Chromosome 1"/>
</dbReference>
<reference evidence="3" key="1">
    <citation type="submission" date="2021-10" db="EMBL/GenBank/DDBJ databases">
        <title>Tropical sea cucumber genome reveals ecological adaptation and Cuvierian tubules defense mechanism.</title>
        <authorList>
            <person name="Chen T."/>
        </authorList>
    </citation>
    <scope>NUCLEOTIDE SEQUENCE</scope>
    <source>
        <strain evidence="3">Nanhai2018</strain>
        <tissue evidence="3">Muscle</tissue>
    </source>
</reference>
<dbReference type="PANTHER" id="PTHR23248">
    <property type="entry name" value="PHOSPHOLIPID SCRAMBLASE-RELATED"/>
    <property type="match status" value="1"/>
</dbReference>
<evidence type="ECO:0000256" key="1">
    <source>
        <dbReference type="ARBA" id="ARBA00005350"/>
    </source>
</evidence>
<keyword evidence="4" id="KW-1185">Reference proteome</keyword>
<dbReference type="GO" id="GO:0005886">
    <property type="term" value="C:plasma membrane"/>
    <property type="evidence" value="ECO:0007669"/>
    <property type="project" value="TreeGrafter"/>
</dbReference>
<proteinExistence type="inferred from homology"/>
<keyword evidence="2" id="KW-0106">Calcium</keyword>
<evidence type="ECO:0000313" key="4">
    <source>
        <dbReference type="Proteomes" id="UP001152320"/>
    </source>
</evidence>
<keyword evidence="2" id="KW-0449">Lipoprotein</keyword>
<protein>
    <recommendedName>
        <fullName evidence="2">Phospholipid scramblase</fullName>
    </recommendedName>
</protein>
<comment type="cofactor">
    <cofactor evidence="2">
        <name>Ca(2+)</name>
        <dbReference type="ChEBI" id="CHEBI:29108"/>
    </cofactor>
</comment>
<evidence type="ECO:0000256" key="2">
    <source>
        <dbReference type="RuleBase" id="RU363116"/>
    </source>
</evidence>
<evidence type="ECO:0000313" key="3">
    <source>
        <dbReference type="EMBL" id="KAJ8048517.1"/>
    </source>
</evidence>
<dbReference type="Pfam" id="PF03803">
    <property type="entry name" value="Scramblase"/>
    <property type="match status" value="2"/>
</dbReference>
<name>A0A9Q1CNB0_HOLLE</name>
<dbReference type="OrthoDB" id="191150at2759"/>
<comment type="similarity">
    <text evidence="1 2">Belongs to the phospholipid scramblase family.</text>
</comment>
<dbReference type="InterPro" id="IPR005552">
    <property type="entry name" value="Scramblase"/>
</dbReference>
<dbReference type="PANTHER" id="PTHR23248:SF63">
    <property type="entry name" value="PHOSPHOLIPID SCRAMBLASE"/>
    <property type="match status" value="1"/>
</dbReference>
<comment type="function">
    <text evidence="2">May mediate accelerated ATP-independent bidirectional transbilayer migration of phospholipids upon binding calcium ions that results in a loss of phospholipid asymmetry in the plasma membrane.</text>
</comment>
<accession>A0A9Q1CNB0</accession>
<keyword evidence="2" id="KW-0564">Palmitate</keyword>
<sequence>MEAKPDNEPTQDTMGINTPTVLPAPVLPAPVLSANSASVLPAPVLPAPVLPAPVLPAPVLPAPVLSPPVLPAPVLSPPVLSPGQTPPGQAPQIIWMPQPSTITGCPPGLEYLTQLDQILVHQQVELLETFTPLETENRYHIKNSLGQQVFFAQEESDPLLRQHLRSRRNFTMHVVDNVNQEVMRVVRPSQHCTGLSTVAVEAPPGQPIGHVSARIQVTLLLQYSSFIWLTYRFHLWDSYLEVFDASLQPVLKIRGSCCYCEGPGDIDFRVMTPDESQQVGKISKQWSGHIQEYYTTADNFGINFPMDLDVKVKATLLGALFLMDFMLFEHRPIHNNQVGR</sequence>
<dbReference type="EMBL" id="JAIZAY010000001">
    <property type="protein sequence ID" value="KAJ8048517.1"/>
    <property type="molecule type" value="Genomic_DNA"/>
</dbReference>
<comment type="caution">
    <text evidence="3">The sequence shown here is derived from an EMBL/GenBank/DDBJ whole genome shotgun (WGS) entry which is preliminary data.</text>
</comment>
<organism evidence="3 4">
    <name type="scientific">Holothuria leucospilota</name>
    <name type="common">Black long sea cucumber</name>
    <name type="synonym">Mertensiothuria leucospilota</name>
    <dbReference type="NCBI Taxonomy" id="206669"/>
    <lineage>
        <taxon>Eukaryota</taxon>
        <taxon>Metazoa</taxon>
        <taxon>Echinodermata</taxon>
        <taxon>Eleutherozoa</taxon>
        <taxon>Echinozoa</taxon>
        <taxon>Holothuroidea</taxon>
        <taxon>Aspidochirotacea</taxon>
        <taxon>Aspidochirotida</taxon>
        <taxon>Holothuriidae</taxon>
        <taxon>Holothuria</taxon>
    </lineage>
</organism>
<dbReference type="AlphaFoldDB" id="A0A9Q1CNB0"/>
<gene>
    <name evidence="3" type="ORF">HOLleu_00867</name>
</gene>
<dbReference type="GO" id="GO:0017128">
    <property type="term" value="F:phospholipid scramblase activity"/>
    <property type="evidence" value="ECO:0007669"/>
    <property type="project" value="InterPro"/>
</dbReference>